<name>A0ABX1GMZ6_9FLAO</name>
<keyword evidence="1" id="KW-1133">Transmembrane helix</keyword>
<dbReference type="RefSeq" id="WP_168550706.1">
    <property type="nucleotide sequence ID" value="NZ_JAAWWL010000001.1"/>
</dbReference>
<gene>
    <name evidence="2" type="ORF">HCU67_00780</name>
</gene>
<comment type="caution">
    <text evidence="2">The sequence shown here is derived from an EMBL/GenBank/DDBJ whole genome shotgun (WGS) entry which is preliminary data.</text>
</comment>
<sequence>MNFLIILLGHWVGDFVLQTSSMANEKGHSIKWLLLHVLLYTITLLVTASLVFSWQIAFGYTVISALLHLVTDFFTSKLAARFADKPRIFYPILGFDQLLHVACLYWAYLNADILAL</sequence>
<evidence type="ECO:0000313" key="2">
    <source>
        <dbReference type="EMBL" id="NKI30461.1"/>
    </source>
</evidence>
<dbReference type="EMBL" id="JAAWWL010000001">
    <property type="protein sequence ID" value="NKI30461.1"/>
    <property type="molecule type" value="Genomic_DNA"/>
</dbReference>
<feature type="transmembrane region" description="Helical" evidence="1">
    <location>
        <begin position="88"/>
        <end position="108"/>
    </location>
</feature>
<accession>A0ABX1GMZ6</accession>
<dbReference type="InterPro" id="IPR021737">
    <property type="entry name" value="Phage_phiKZ_Orf197"/>
</dbReference>
<keyword evidence="1" id="KW-0472">Membrane</keyword>
<feature type="transmembrane region" description="Helical" evidence="1">
    <location>
        <begin position="58"/>
        <end position="76"/>
    </location>
</feature>
<keyword evidence="3" id="KW-1185">Reference proteome</keyword>
<evidence type="ECO:0000256" key="1">
    <source>
        <dbReference type="SAM" id="Phobius"/>
    </source>
</evidence>
<proteinExistence type="predicted"/>
<reference evidence="2 3" key="1">
    <citation type="submission" date="2020-04" db="EMBL/GenBank/DDBJ databases">
        <authorList>
            <person name="Yoon J."/>
        </authorList>
    </citation>
    <scope>NUCLEOTIDE SEQUENCE [LARGE SCALE GENOMIC DNA]</scope>
    <source>
        <strain evidence="2 3">DJ-13</strain>
    </source>
</reference>
<keyword evidence="1" id="KW-0812">Transmembrane</keyword>
<organism evidence="2 3">
    <name type="scientific">Croceivirga thetidis</name>
    <dbReference type="NCBI Taxonomy" id="2721623"/>
    <lineage>
        <taxon>Bacteria</taxon>
        <taxon>Pseudomonadati</taxon>
        <taxon>Bacteroidota</taxon>
        <taxon>Flavobacteriia</taxon>
        <taxon>Flavobacteriales</taxon>
        <taxon>Flavobacteriaceae</taxon>
        <taxon>Croceivirga</taxon>
    </lineage>
</organism>
<protein>
    <submittedName>
        <fullName evidence="2">DUF3307 domain-containing protein</fullName>
    </submittedName>
</protein>
<feature type="transmembrane region" description="Helical" evidence="1">
    <location>
        <begin position="32"/>
        <end position="52"/>
    </location>
</feature>
<dbReference type="Pfam" id="PF11750">
    <property type="entry name" value="DUF3307"/>
    <property type="match status" value="1"/>
</dbReference>
<dbReference type="Proteomes" id="UP000718451">
    <property type="component" value="Unassembled WGS sequence"/>
</dbReference>
<evidence type="ECO:0000313" key="3">
    <source>
        <dbReference type="Proteomes" id="UP000718451"/>
    </source>
</evidence>